<dbReference type="SUPFAM" id="SSF47090">
    <property type="entry name" value="PGBD-like"/>
    <property type="match status" value="3"/>
</dbReference>
<accession>A0AAE3DEE4</accession>
<evidence type="ECO:0000259" key="1">
    <source>
        <dbReference type="Pfam" id="PF01471"/>
    </source>
</evidence>
<evidence type="ECO:0000313" key="4">
    <source>
        <dbReference type="Proteomes" id="UP001199319"/>
    </source>
</evidence>
<feature type="domain" description="Peptidoglycan binding-like" evidence="1">
    <location>
        <begin position="188"/>
        <end position="248"/>
    </location>
</feature>
<comment type="caution">
    <text evidence="3">The sequence shown here is derived from an EMBL/GenBank/DDBJ whole genome shotgun (WGS) entry which is preliminary data.</text>
</comment>
<dbReference type="Pfam" id="PF01471">
    <property type="entry name" value="PG_binding_1"/>
    <property type="match status" value="3"/>
</dbReference>
<sequence length="447" mass="49624">MPATPVVPETITVHLGPPGSGARNVEVPFASYIKNVASHEIYPTWPESAIRANILAQISYALNRVYTEYYRTRGYDYDITSTTQYDQAYVDGGDVFENISQIVDDSFNNYIVRQGSVEPLFAQFCDGVRTQCGGLSQWGSVDLARDGMNPYEILQYYYGGDISIVFNAPVGGNVPSYPGRPLRRGDVGNDVLLLQRQLSRIRRNYPAIPEIPEPSTVFDVPMEEAVKSFQQIFNLTPDGIVGKATWYKIKQIYNGVKGLSELSGEGLTISEVQRQYTEALRLGDSGLAVRTVRFFLAFLGYFLPELPPIRLSDVFDQEMLDAVYAFQSYAGLTTDGVVGRDTWNALRRAYEDVLEDLPEDYQQFAREIYPGRFIVLGDRGDTVLFLQQQLNRIAAQDPDIPAVAEDGIFGRGTQAAVLALQRKLGIDPTGAVGPVLWAKIVTQGAGY</sequence>
<feature type="domain" description="Peptidoglycan binding-like" evidence="1">
    <location>
        <begin position="379"/>
        <end position="440"/>
    </location>
</feature>
<dbReference type="InterPro" id="IPR036365">
    <property type="entry name" value="PGBD-like_sf"/>
</dbReference>
<dbReference type="InterPro" id="IPR052905">
    <property type="entry name" value="LD-transpeptidase_YkuD-like"/>
</dbReference>
<proteinExistence type="predicted"/>
<organism evidence="3 4">
    <name type="scientific">Brotocaccenecus cirricatena</name>
    <dbReference type="NCBI Taxonomy" id="3064195"/>
    <lineage>
        <taxon>Bacteria</taxon>
        <taxon>Bacillati</taxon>
        <taxon>Bacillota</taxon>
        <taxon>Clostridia</taxon>
        <taxon>Eubacteriales</taxon>
        <taxon>Oscillospiraceae</taxon>
        <taxon>Brotocaccenecus</taxon>
    </lineage>
</organism>
<keyword evidence="4" id="KW-1185">Reference proteome</keyword>
<name>A0AAE3DEE4_9FIRM</name>
<reference evidence="3" key="1">
    <citation type="submission" date="2021-10" db="EMBL/GenBank/DDBJ databases">
        <title>Anaerobic single-cell dispensing facilitates the cultivation of human gut bacteria.</title>
        <authorList>
            <person name="Afrizal A."/>
        </authorList>
    </citation>
    <scope>NUCLEOTIDE SEQUENCE</scope>
    <source>
        <strain evidence="3">CLA-AA-H272</strain>
    </source>
</reference>
<dbReference type="PANTHER" id="PTHR41533">
    <property type="entry name" value="L,D-TRANSPEPTIDASE HI_1667-RELATED"/>
    <property type="match status" value="1"/>
</dbReference>
<dbReference type="Pfam" id="PF08486">
    <property type="entry name" value="SpoIID"/>
    <property type="match status" value="1"/>
</dbReference>
<feature type="domain" description="Peptidoglycan binding-like" evidence="1">
    <location>
        <begin position="286"/>
        <end position="346"/>
    </location>
</feature>
<dbReference type="RefSeq" id="WP_302929213.1">
    <property type="nucleotide sequence ID" value="NZ_JAJEPW010000032.1"/>
</dbReference>
<dbReference type="EMBL" id="JAJEPW010000032">
    <property type="protein sequence ID" value="MCC2129982.1"/>
    <property type="molecule type" value="Genomic_DNA"/>
</dbReference>
<dbReference type="Gene3D" id="1.10.101.10">
    <property type="entry name" value="PGBD-like superfamily/PGBD"/>
    <property type="match status" value="3"/>
</dbReference>
<dbReference type="InterPro" id="IPR036366">
    <property type="entry name" value="PGBDSf"/>
</dbReference>
<evidence type="ECO:0000313" key="3">
    <source>
        <dbReference type="EMBL" id="MCC2129982.1"/>
    </source>
</evidence>
<evidence type="ECO:0000259" key="2">
    <source>
        <dbReference type="Pfam" id="PF08486"/>
    </source>
</evidence>
<dbReference type="InterPro" id="IPR013693">
    <property type="entry name" value="SpoIID/LytB_N"/>
</dbReference>
<dbReference type="PANTHER" id="PTHR41533:SF1">
    <property type="entry name" value="L,D-TRANSPEPTIDASE YCBB-RELATED"/>
    <property type="match status" value="1"/>
</dbReference>
<feature type="domain" description="Sporulation stage II protein D amidase enhancer LytB N-terminal" evidence="2">
    <location>
        <begin position="26"/>
        <end position="91"/>
    </location>
</feature>
<dbReference type="Proteomes" id="UP001199319">
    <property type="component" value="Unassembled WGS sequence"/>
</dbReference>
<dbReference type="InterPro" id="IPR002477">
    <property type="entry name" value="Peptidoglycan-bd-like"/>
</dbReference>
<gene>
    <name evidence="3" type="ORF">LKD37_10745</name>
</gene>
<dbReference type="AlphaFoldDB" id="A0AAE3DEE4"/>
<protein>
    <submittedName>
        <fullName evidence="3">Peptidoglycan-binding protein</fullName>
    </submittedName>
</protein>